<dbReference type="Proteomes" id="UP000194127">
    <property type="component" value="Unassembled WGS sequence"/>
</dbReference>
<evidence type="ECO:0000313" key="1">
    <source>
        <dbReference type="EMBL" id="OSX59855.1"/>
    </source>
</evidence>
<dbReference type="OrthoDB" id="10282901at2759"/>
<dbReference type="AlphaFoldDB" id="A0A1X6MU06"/>
<accession>A0A1X6MU06</accession>
<dbReference type="EMBL" id="KZ110601">
    <property type="protein sequence ID" value="OSX59855.1"/>
    <property type="molecule type" value="Genomic_DNA"/>
</dbReference>
<dbReference type="RefSeq" id="XP_024336649.1">
    <property type="nucleotide sequence ID" value="XM_024486274.1"/>
</dbReference>
<name>A0A1X6MU06_9APHY</name>
<gene>
    <name evidence="1" type="ORF">POSPLADRAFT_1149138</name>
</gene>
<sequence length="236" mass="26658">MFSITSKAAFTFPGDNRTIKPDIAKSGRLACDRCRNMQKPEPCGISRLRALPAPRVKPAGLREGFFQGFESNEYATAPERSTSLTFWDDNAPRLDTFNAWIHVLPAREMWKRKAARAAAPKLLPRGTAASQLSAALRSAQRRWGYARFIVCDQLSQIAFPEWKFITPLHRADCRNVTKTERTRQMGQTLSYVGYVYVVRDSGAKLARADVHFLGREKTFGENRQHTDSTAKLSSIF</sequence>
<dbReference type="GeneID" id="36331223"/>
<reference evidence="1" key="1">
    <citation type="submission" date="2017-04" db="EMBL/GenBank/DDBJ databases">
        <title>Genome Sequence of the Model Brown-Rot Fungus Postia placenta SB12.</title>
        <authorList>
            <consortium name="DOE Joint Genome Institute"/>
            <person name="Gaskell J."/>
            <person name="Kersten P."/>
            <person name="Larrondo L.F."/>
            <person name="Canessa P."/>
            <person name="Martinez D."/>
            <person name="Hibbett D."/>
            <person name="Schmoll M."/>
            <person name="Kubicek C.P."/>
            <person name="Martinez A.T."/>
            <person name="Yadav J."/>
            <person name="Master E."/>
            <person name="Magnuson J.K."/>
            <person name="James T."/>
            <person name="Yaver D."/>
            <person name="Berka R."/>
            <person name="Labutti K."/>
            <person name="Lipzen A."/>
            <person name="Aerts A."/>
            <person name="Barry K."/>
            <person name="Henrissat B."/>
            <person name="Blanchette R."/>
            <person name="Grigoriev I."/>
            <person name="Cullen D."/>
        </authorList>
    </citation>
    <scope>NUCLEOTIDE SEQUENCE [LARGE SCALE GENOMIC DNA]</scope>
    <source>
        <strain evidence="1">MAD-698-R-SB12</strain>
    </source>
</reference>
<organism evidence="1 2">
    <name type="scientific">Postia placenta MAD-698-R-SB12</name>
    <dbReference type="NCBI Taxonomy" id="670580"/>
    <lineage>
        <taxon>Eukaryota</taxon>
        <taxon>Fungi</taxon>
        <taxon>Dikarya</taxon>
        <taxon>Basidiomycota</taxon>
        <taxon>Agaricomycotina</taxon>
        <taxon>Agaricomycetes</taxon>
        <taxon>Polyporales</taxon>
        <taxon>Adustoporiaceae</taxon>
        <taxon>Rhodonia</taxon>
    </lineage>
</organism>
<protein>
    <submittedName>
        <fullName evidence="1">Uncharacterized protein</fullName>
    </submittedName>
</protein>
<keyword evidence="2" id="KW-1185">Reference proteome</keyword>
<proteinExistence type="predicted"/>
<evidence type="ECO:0000313" key="2">
    <source>
        <dbReference type="Proteomes" id="UP000194127"/>
    </source>
</evidence>